<dbReference type="GO" id="GO:0009409">
    <property type="term" value="P:response to cold"/>
    <property type="evidence" value="ECO:0007669"/>
    <property type="project" value="TreeGrafter"/>
</dbReference>
<evidence type="ECO:0000256" key="4">
    <source>
        <dbReference type="ARBA" id="ARBA00023216"/>
    </source>
</evidence>
<dbReference type="PRINTS" id="PR00196">
    <property type="entry name" value="ANNEXIN"/>
</dbReference>
<keyword evidence="3 6" id="KW-0106">Calcium</keyword>
<dbReference type="InterPro" id="IPR009118">
    <property type="entry name" value="AnnexinD_plant"/>
</dbReference>
<name>A0AAE1M8X3_9FABA</name>
<dbReference type="GO" id="GO:0005544">
    <property type="term" value="F:calcium-dependent phospholipid binding"/>
    <property type="evidence" value="ECO:0007669"/>
    <property type="project" value="UniProtKB-KW"/>
</dbReference>
<proteinExistence type="predicted"/>
<keyword evidence="1 6" id="KW-0479">Metal-binding</keyword>
<feature type="binding site" evidence="6">
    <location>
        <position position="258"/>
    </location>
    <ligand>
        <name>Ca(2+)</name>
        <dbReference type="ChEBI" id="CHEBI:29108"/>
        <label>1</label>
    </ligand>
</feature>
<evidence type="ECO:0000256" key="3">
    <source>
        <dbReference type="ARBA" id="ARBA00022837"/>
    </source>
</evidence>
<dbReference type="EMBL" id="JAWXYG010000015">
    <property type="protein sequence ID" value="KAK4253808.1"/>
    <property type="molecule type" value="Genomic_DNA"/>
</dbReference>
<dbReference type="Proteomes" id="UP001293593">
    <property type="component" value="Unassembled WGS sequence"/>
</dbReference>
<feature type="binding site" evidence="6">
    <location>
        <position position="254"/>
    </location>
    <ligand>
        <name>Ca(2+)</name>
        <dbReference type="ChEBI" id="CHEBI:29108"/>
        <label>1</label>
    </ligand>
</feature>
<evidence type="ECO:0000313" key="7">
    <source>
        <dbReference type="EMBL" id="KAK4253808.1"/>
    </source>
</evidence>
<dbReference type="FunFam" id="1.10.220.10:FF:000006">
    <property type="entry name" value="Annexin"/>
    <property type="match status" value="1"/>
</dbReference>
<accession>A0AAE1M8X3</accession>
<keyword evidence="5" id="KW-0111">Calcium/phospholipid-binding</keyword>
<dbReference type="GO" id="GO:0005509">
    <property type="term" value="F:calcium ion binding"/>
    <property type="evidence" value="ECO:0007669"/>
    <property type="project" value="InterPro"/>
</dbReference>
<dbReference type="PANTHER" id="PTHR10502:SF204">
    <property type="entry name" value="ANNEXIN"/>
    <property type="match status" value="1"/>
</dbReference>
<sequence>MATLIAPSDHSPHEDAEALRKAVKGWGADEKGIIAILAHRNAYQRQQIRDAYQQLYQEDLLKRLESELSGHFERAMYRWMLEPAEREAVLCNVALKKYKSVDYNVVVEIASVLSPEELLVVRRAYHSRYNSSLEEDTAAYTTGHLRQLLVGLVSSFRYGGDEINAKLAQSEAEILHDSIKYNKANYDEVIRILTTRSKTQLVATFNRYKDLYGTSITKKLLNEASDDFSKALHVAIRCINDSHKYYEKALRNAIKRIGSDHEDAVTRVVVTRAERDLKDIKELYHKRNSVPLEHSISKEYSGDYKKFLLSLLGSDY</sequence>
<dbReference type="SMART" id="SM00335">
    <property type="entry name" value="ANX"/>
    <property type="match status" value="4"/>
</dbReference>
<organism evidence="7 8">
    <name type="scientific">Acacia crassicarpa</name>
    <name type="common">northern wattle</name>
    <dbReference type="NCBI Taxonomy" id="499986"/>
    <lineage>
        <taxon>Eukaryota</taxon>
        <taxon>Viridiplantae</taxon>
        <taxon>Streptophyta</taxon>
        <taxon>Embryophyta</taxon>
        <taxon>Tracheophyta</taxon>
        <taxon>Spermatophyta</taxon>
        <taxon>Magnoliopsida</taxon>
        <taxon>eudicotyledons</taxon>
        <taxon>Gunneridae</taxon>
        <taxon>Pentapetalae</taxon>
        <taxon>rosids</taxon>
        <taxon>fabids</taxon>
        <taxon>Fabales</taxon>
        <taxon>Fabaceae</taxon>
        <taxon>Caesalpinioideae</taxon>
        <taxon>mimosoid clade</taxon>
        <taxon>Acacieae</taxon>
        <taxon>Acacia</taxon>
    </lineage>
</organism>
<keyword evidence="4" id="KW-0041">Annexin</keyword>
<comment type="caution">
    <text evidence="7">The sequence shown here is derived from an EMBL/GenBank/DDBJ whole genome shotgun (WGS) entry which is preliminary data.</text>
</comment>
<evidence type="ECO:0000256" key="5">
    <source>
        <dbReference type="ARBA" id="ARBA00023302"/>
    </source>
</evidence>
<evidence type="ECO:0000256" key="6">
    <source>
        <dbReference type="PIRSR" id="PIRSR609118-1"/>
    </source>
</evidence>
<evidence type="ECO:0000313" key="8">
    <source>
        <dbReference type="Proteomes" id="UP001293593"/>
    </source>
</evidence>
<keyword evidence="2" id="KW-0677">Repeat</keyword>
<dbReference type="GO" id="GO:0009651">
    <property type="term" value="P:response to salt stress"/>
    <property type="evidence" value="ECO:0007669"/>
    <property type="project" value="TreeGrafter"/>
</dbReference>
<protein>
    <recommendedName>
        <fullName evidence="9">Annexin</fullName>
    </recommendedName>
</protein>
<dbReference type="GO" id="GO:0001786">
    <property type="term" value="F:phosphatidylserine binding"/>
    <property type="evidence" value="ECO:0007669"/>
    <property type="project" value="TreeGrafter"/>
</dbReference>
<dbReference type="FunFam" id="1.10.220.10:FF:000001">
    <property type="entry name" value="Annexin"/>
    <property type="match status" value="1"/>
</dbReference>
<dbReference type="InterPro" id="IPR018502">
    <property type="entry name" value="Annexin_repeat"/>
</dbReference>
<feature type="binding site" evidence="6">
    <location>
        <position position="27"/>
    </location>
    <ligand>
        <name>Ca(2+)</name>
        <dbReference type="ChEBI" id="CHEBI:29108"/>
        <label>1</label>
    </ligand>
</feature>
<dbReference type="InterPro" id="IPR037104">
    <property type="entry name" value="Annexin_sf"/>
</dbReference>
<dbReference type="SUPFAM" id="SSF47874">
    <property type="entry name" value="Annexin"/>
    <property type="match status" value="1"/>
</dbReference>
<dbReference type="AlphaFoldDB" id="A0AAE1M8X3"/>
<gene>
    <name evidence="7" type="ORF">QN277_010435</name>
</gene>
<evidence type="ECO:0000256" key="1">
    <source>
        <dbReference type="ARBA" id="ARBA00022723"/>
    </source>
</evidence>
<dbReference type="GO" id="GO:0009414">
    <property type="term" value="P:response to water deprivation"/>
    <property type="evidence" value="ECO:0007669"/>
    <property type="project" value="TreeGrafter"/>
</dbReference>
<dbReference type="GO" id="GO:0009408">
    <property type="term" value="P:response to heat"/>
    <property type="evidence" value="ECO:0007669"/>
    <property type="project" value="TreeGrafter"/>
</dbReference>
<evidence type="ECO:0000256" key="2">
    <source>
        <dbReference type="ARBA" id="ARBA00022737"/>
    </source>
</evidence>
<dbReference type="PRINTS" id="PR01814">
    <property type="entry name" value="ANNEXINPLANT"/>
</dbReference>
<dbReference type="PANTHER" id="PTHR10502">
    <property type="entry name" value="ANNEXIN"/>
    <property type="match status" value="1"/>
</dbReference>
<dbReference type="Pfam" id="PF00191">
    <property type="entry name" value="Annexin"/>
    <property type="match status" value="4"/>
</dbReference>
<feature type="binding site" evidence="6">
    <location>
        <position position="256"/>
    </location>
    <ligand>
        <name>Ca(2+)</name>
        <dbReference type="ChEBI" id="CHEBI:29108"/>
        <label>1</label>
    </ligand>
</feature>
<evidence type="ECO:0008006" key="9">
    <source>
        <dbReference type="Google" id="ProtNLM"/>
    </source>
</evidence>
<keyword evidence="8" id="KW-1185">Reference proteome</keyword>
<dbReference type="FunFam" id="1.10.220.10:FF:000009">
    <property type="entry name" value="Annexin"/>
    <property type="match status" value="1"/>
</dbReference>
<dbReference type="Gene3D" id="1.10.220.10">
    <property type="entry name" value="Annexin"/>
    <property type="match status" value="4"/>
</dbReference>
<dbReference type="GO" id="GO:0005886">
    <property type="term" value="C:plasma membrane"/>
    <property type="evidence" value="ECO:0007669"/>
    <property type="project" value="TreeGrafter"/>
</dbReference>
<reference evidence="7" key="1">
    <citation type="submission" date="2023-10" db="EMBL/GenBank/DDBJ databases">
        <title>Chromosome-level genome of the transformable northern wattle, Acacia crassicarpa.</title>
        <authorList>
            <person name="Massaro I."/>
            <person name="Sinha N.R."/>
            <person name="Poethig S."/>
            <person name="Leichty A.R."/>
        </authorList>
    </citation>
    <scope>NUCLEOTIDE SEQUENCE</scope>
    <source>
        <strain evidence="7">Acra3RX</strain>
        <tissue evidence="7">Leaf</tissue>
    </source>
</reference>
<dbReference type="InterPro" id="IPR001464">
    <property type="entry name" value="Annexin"/>
</dbReference>
<feature type="binding site" evidence="6">
    <location>
        <position position="299"/>
    </location>
    <ligand>
        <name>Ca(2+)</name>
        <dbReference type="ChEBI" id="CHEBI:29108"/>
        <label>1</label>
    </ligand>
</feature>
<dbReference type="FunFam" id="1.10.220.10:FF:000008">
    <property type="entry name" value="Annexin"/>
    <property type="match status" value="1"/>
</dbReference>
<feature type="binding site" evidence="6">
    <location>
        <position position="25"/>
    </location>
    <ligand>
        <name>Ca(2+)</name>
        <dbReference type="ChEBI" id="CHEBI:29108"/>
        <label>1</label>
    </ligand>
</feature>
<dbReference type="GO" id="GO:0005737">
    <property type="term" value="C:cytoplasm"/>
    <property type="evidence" value="ECO:0007669"/>
    <property type="project" value="TreeGrafter"/>
</dbReference>
<dbReference type="PROSITE" id="PS51897">
    <property type="entry name" value="ANNEXIN_2"/>
    <property type="match status" value="4"/>
</dbReference>
<feature type="binding site" evidence="6">
    <location>
        <position position="67"/>
    </location>
    <ligand>
        <name>Ca(2+)</name>
        <dbReference type="ChEBI" id="CHEBI:29108"/>
        <label>1</label>
    </ligand>
</feature>